<sequence>MKLLAGNFSNEFGATASAFGSAIASRPALQSFAAGSTLGAGLGLATTYPVATAVTLSSFELENLASGEMPVGGVWGLKPLARGQAIENSLASTEYKDWFRIGQLNNGKFPLVDFQLENNLVSLKTVNTNGSSWLGNMQSHIDDLAARGATVDGVPANMILDLRVQPGGSNAAQSLIGYGQSQGVSVMIKEFP</sequence>
<evidence type="ECO:0000313" key="2">
    <source>
        <dbReference type="Proteomes" id="UP000005090"/>
    </source>
</evidence>
<name>H8GJS2_METAL</name>
<protein>
    <submittedName>
        <fullName evidence="1">Uncharacterized protein</fullName>
    </submittedName>
</protein>
<organism evidence="1 2">
    <name type="scientific">Methylomicrobium album BG8</name>
    <dbReference type="NCBI Taxonomy" id="686340"/>
    <lineage>
        <taxon>Bacteria</taxon>
        <taxon>Pseudomonadati</taxon>
        <taxon>Pseudomonadota</taxon>
        <taxon>Gammaproteobacteria</taxon>
        <taxon>Methylococcales</taxon>
        <taxon>Methylococcaceae</taxon>
        <taxon>Methylomicrobium</taxon>
    </lineage>
</organism>
<gene>
    <name evidence="1" type="ORF">Metal_3974</name>
</gene>
<dbReference type="RefSeq" id="WP_005375070.1">
    <property type="nucleotide sequence ID" value="NZ_CM001475.1"/>
</dbReference>
<reference evidence="1 2" key="1">
    <citation type="journal article" date="2013" name="Genome Announc.">
        <title>Genome Sequence of the Obligate Gammaproteobacterial Methanotroph Methylomicrobium album Strain BG8.</title>
        <authorList>
            <person name="Kits K.D."/>
            <person name="Kalyuzhnaya M.G."/>
            <person name="Klotz M.G."/>
            <person name="Jetten M.S."/>
            <person name="Op den Camp H.J."/>
            <person name="Vuilleumier S."/>
            <person name="Bringel F."/>
            <person name="Dispirito A.A."/>
            <person name="Murrell J.C."/>
            <person name="Bruce D."/>
            <person name="Cheng J.F."/>
            <person name="Copeland A."/>
            <person name="Goodwin L."/>
            <person name="Hauser L."/>
            <person name="Lajus A."/>
            <person name="Land M.L."/>
            <person name="Lapidus A."/>
            <person name="Lucas S."/>
            <person name="Medigue C."/>
            <person name="Pitluck S."/>
            <person name="Woyke T."/>
            <person name="Zeytun A."/>
            <person name="Stein L.Y."/>
        </authorList>
    </citation>
    <scope>NUCLEOTIDE SEQUENCE [LARGE SCALE GENOMIC DNA]</scope>
    <source>
        <strain evidence="1 2">BG8</strain>
    </source>
</reference>
<dbReference type="Proteomes" id="UP000005090">
    <property type="component" value="Chromosome"/>
</dbReference>
<accession>H8GJS2</accession>
<dbReference type="AlphaFoldDB" id="H8GJS2"/>
<dbReference type="EMBL" id="CM001475">
    <property type="protein sequence ID" value="EIC31601.1"/>
    <property type="molecule type" value="Genomic_DNA"/>
</dbReference>
<keyword evidence="2" id="KW-1185">Reference proteome</keyword>
<dbReference type="HOGENOM" id="CLU_1413711_0_0_6"/>
<proteinExistence type="predicted"/>
<evidence type="ECO:0000313" key="1">
    <source>
        <dbReference type="EMBL" id="EIC31601.1"/>
    </source>
</evidence>
<dbReference type="STRING" id="686340.Metal_3974"/>